<feature type="binding site" evidence="9">
    <location>
        <position position="213"/>
    </location>
    <ligand>
        <name>Mg(2+)</name>
        <dbReference type="ChEBI" id="CHEBI:18420"/>
        <label>2</label>
    </ligand>
</feature>
<dbReference type="PROSITE" id="PS00630">
    <property type="entry name" value="IMP_2"/>
    <property type="match status" value="1"/>
</dbReference>
<comment type="catalytic activity">
    <reaction evidence="1 9">
        <text>adenosine 3',5'-bisphosphate + H2O = AMP + phosphate</text>
        <dbReference type="Rhea" id="RHEA:10040"/>
        <dbReference type="ChEBI" id="CHEBI:15377"/>
        <dbReference type="ChEBI" id="CHEBI:43474"/>
        <dbReference type="ChEBI" id="CHEBI:58343"/>
        <dbReference type="ChEBI" id="CHEBI:456215"/>
        <dbReference type="EC" id="3.1.3.7"/>
    </reaction>
</comment>
<feature type="binding site" evidence="9">
    <location>
        <position position="88"/>
    </location>
    <ligand>
        <name>Mg(2+)</name>
        <dbReference type="ChEBI" id="CHEBI:18420"/>
        <label>2</label>
    </ligand>
</feature>
<feature type="binding site" evidence="9">
    <location>
        <position position="90"/>
    </location>
    <ligand>
        <name>Mg(2+)</name>
        <dbReference type="ChEBI" id="CHEBI:18420"/>
        <label>1</label>
    </ligand>
</feature>
<feature type="binding site" evidence="9">
    <location>
        <position position="213"/>
    </location>
    <ligand>
        <name>substrate</name>
    </ligand>
</feature>
<dbReference type="InterPro" id="IPR006240">
    <property type="entry name" value="CysQ"/>
</dbReference>
<feature type="binding site" evidence="9">
    <location>
        <position position="91"/>
    </location>
    <ligand>
        <name>Mg(2+)</name>
        <dbReference type="ChEBI" id="CHEBI:18420"/>
        <label>2</label>
    </ligand>
</feature>
<feature type="binding site" evidence="10">
    <location>
        <position position="90"/>
    </location>
    <ligand>
        <name>Mg(2+)</name>
        <dbReference type="ChEBI" id="CHEBI:18420"/>
        <label>2</label>
    </ligand>
</feature>
<dbReference type="Gene3D" id="3.40.190.80">
    <property type="match status" value="1"/>
</dbReference>
<feature type="binding site" evidence="10">
    <location>
        <position position="213"/>
    </location>
    <ligand>
        <name>Mg(2+)</name>
        <dbReference type="ChEBI" id="CHEBI:18420"/>
        <label>1</label>
        <note>catalytic</note>
    </ligand>
</feature>
<comment type="subcellular location">
    <subcellularLocation>
        <location evidence="9">Cell membrane</location>
        <topology evidence="9">Peripheral membrane protein</topology>
        <orientation evidence="9">Cytoplasmic side</orientation>
    </subcellularLocation>
</comment>
<dbReference type="NCBIfam" id="TIGR01331">
    <property type="entry name" value="bisphos_cysQ"/>
    <property type="match status" value="1"/>
</dbReference>
<keyword evidence="7 9" id="KW-0460">Magnesium</keyword>
<dbReference type="GO" id="GO:0000103">
    <property type="term" value="P:sulfate assimilation"/>
    <property type="evidence" value="ECO:0007669"/>
    <property type="project" value="TreeGrafter"/>
</dbReference>
<comment type="cofactor">
    <cofactor evidence="9 10">
        <name>Mg(2+)</name>
        <dbReference type="ChEBI" id="CHEBI:18420"/>
    </cofactor>
</comment>
<protein>
    <recommendedName>
        <fullName evidence="9">3'(2'),5'-bisphosphate nucleotidase CysQ</fullName>
        <ecNumber evidence="9">3.1.3.7</ecNumber>
    </recommendedName>
    <alternativeName>
        <fullName evidence="9">3'(2'),5-bisphosphonucleoside 3'(2')-phosphohydrolase</fullName>
    </alternativeName>
    <alternativeName>
        <fullName evidence="9">3'-phosphoadenosine 5'-phosphate phosphatase</fullName>
        <shortName evidence="9">PAP phosphatase</shortName>
    </alternativeName>
</protein>
<dbReference type="PRINTS" id="PR00377">
    <property type="entry name" value="IMPHPHTASES"/>
</dbReference>
<evidence type="ECO:0000256" key="6">
    <source>
        <dbReference type="ARBA" id="ARBA00022801"/>
    </source>
</evidence>
<feature type="binding site" evidence="10">
    <location>
        <position position="88"/>
    </location>
    <ligand>
        <name>Mg(2+)</name>
        <dbReference type="ChEBI" id="CHEBI:18420"/>
        <label>1</label>
        <note>catalytic</note>
    </ligand>
</feature>
<evidence type="ECO:0000256" key="3">
    <source>
        <dbReference type="ARBA" id="ARBA00022475"/>
    </source>
</evidence>
<evidence type="ECO:0000256" key="9">
    <source>
        <dbReference type="HAMAP-Rule" id="MF_02095"/>
    </source>
</evidence>
<dbReference type="CDD" id="cd01638">
    <property type="entry name" value="CysQ"/>
    <property type="match status" value="1"/>
</dbReference>
<sequence length="253" mass="27717">MQIDIERINAIAIEAGKAILEVYNGTQADFQTTLKSDNSPLTVADRIANDLIVKALKEAYPLILIISEEGKDIPYDDRKDWSYFWCVDPLDGTKEFIKRNGEFTVNIALIHDGVPVLGVIYVPVQEVLYYASEADGSWKKSADGMVTAIKVAKPATDWVSVGSRSHASEEDEKVLAGYPVTSSITVGSSLKFCMVAEGKAQIYYRHGPTMEWDTAAGHAIANYSGARVTQPNGEPFSYNKPSLLNGSFLCIVN</sequence>
<feature type="binding site" evidence="10">
    <location>
        <position position="68"/>
    </location>
    <ligand>
        <name>Mg(2+)</name>
        <dbReference type="ChEBI" id="CHEBI:18420"/>
        <label>1</label>
        <note>catalytic</note>
    </ligand>
</feature>
<dbReference type="Pfam" id="PF00459">
    <property type="entry name" value="Inositol_P"/>
    <property type="match status" value="1"/>
</dbReference>
<dbReference type="Gene3D" id="3.30.540.10">
    <property type="entry name" value="Fructose-1,6-Bisphosphatase, subunit A, domain 1"/>
    <property type="match status" value="1"/>
</dbReference>
<dbReference type="PANTHER" id="PTHR43028">
    <property type="entry name" value="3'(2'),5'-BISPHOSPHATE NUCLEOTIDASE 1"/>
    <property type="match status" value="1"/>
</dbReference>
<dbReference type="InterPro" id="IPR020583">
    <property type="entry name" value="Inositol_monoP_metal-BS"/>
</dbReference>
<evidence type="ECO:0000313" key="12">
    <source>
        <dbReference type="Proteomes" id="UP001164653"/>
    </source>
</evidence>
<comment type="function">
    <text evidence="9">Converts adenosine-3',5'-bisphosphate (PAP) to AMP.</text>
</comment>
<feature type="binding site" evidence="9">
    <location>
        <position position="88"/>
    </location>
    <ligand>
        <name>Mg(2+)</name>
        <dbReference type="ChEBI" id="CHEBI:18420"/>
        <label>1</label>
    </ligand>
</feature>
<evidence type="ECO:0000256" key="4">
    <source>
        <dbReference type="ARBA" id="ARBA00022519"/>
    </source>
</evidence>
<dbReference type="KEGG" id="dpf:ON006_15645"/>
<dbReference type="InterPro" id="IPR050725">
    <property type="entry name" value="CysQ/Inositol_MonoPase"/>
</dbReference>
<keyword evidence="12" id="KW-1185">Reference proteome</keyword>
<dbReference type="HAMAP" id="MF_02095">
    <property type="entry name" value="CysQ"/>
    <property type="match status" value="1"/>
</dbReference>
<evidence type="ECO:0000256" key="10">
    <source>
        <dbReference type="PIRSR" id="PIRSR600760-2"/>
    </source>
</evidence>
<evidence type="ECO:0000256" key="2">
    <source>
        <dbReference type="ARBA" id="ARBA00005289"/>
    </source>
</evidence>
<dbReference type="PANTHER" id="PTHR43028:SF5">
    <property type="entry name" value="3'(2'),5'-BISPHOSPHATE NUCLEOTIDASE 1"/>
    <property type="match status" value="1"/>
</dbReference>
<feature type="binding site" evidence="9">
    <location>
        <begin position="90"/>
        <end position="93"/>
    </location>
    <ligand>
        <name>substrate</name>
    </ligand>
</feature>
<evidence type="ECO:0000256" key="5">
    <source>
        <dbReference type="ARBA" id="ARBA00022723"/>
    </source>
</evidence>
<evidence type="ECO:0000256" key="8">
    <source>
        <dbReference type="ARBA" id="ARBA00023136"/>
    </source>
</evidence>
<comment type="similarity">
    <text evidence="2 9">Belongs to the inositol monophosphatase superfamily. CysQ family.</text>
</comment>
<dbReference type="GO" id="GO:0008441">
    <property type="term" value="F:3'(2'),5'-bisphosphate nucleotidase activity"/>
    <property type="evidence" value="ECO:0007669"/>
    <property type="project" value="UniProtKB-UniRule"/>
</dbReference>
<dbReference type="InterPro" id="IPR000760">
    <property type="entry name" value="Inositol_monophosphatase-like"/>
</dbReference>
<keyword evidence="4" id="KW-0997">Cell inner membrane</keyword>
<dbReference type="EC" id="3.1.3.7" evidence="9"/>
<name>A0A9E8NG92_9BACT</name>
<feature type="binding site" evidence="9">
    <location>
        <position position="68"/>
    </location>
    <ligand>
        <name>substrate</name>
    </ligand>
</feature>
<dbReference type="InterPro" id="IPR020550">
    <property type="entry name" value="Inositol_monophosphatase_CS"/>
</dbReference>
<evidence type="ECO:0000256" key="7">
    <source>
        <dbReference type="ARBA" id="ARBA00022842"/>
    </source>
</evidence>
<dbReference type="Proteomes" id="UP001164653">
    <property type="component" value="Chromosome"/>
</dbReference>
<dbReference type="GO" id="GO:0050427">
    <property type="term" value="P:3'-phosphoadenosine 5'-phosphosulfate metabolic process"/>
    <property type="evidence" value="ECO:0007669"/>
    <property type="project" value="TreeGrafter"/>
</dbReference>
<organism evidence="11 12">
    <name type="scientific">Dyadobacter pollutisoli</name>
    <dbReference type="NCBI Taxonomy" id="2910158"/>
    <lineage>
        <taxon>Bacteria</taxon>
        <taxon>Pseudomonadati</taxon>
        <taxon>Bacteroidota</taxon>
        <taxon>Cytophagia</taxon>
        <taxon>Cytophagales</taxon>
        <taxon>Spirosomataceae</taxon>
        <taxon>Dyadobacter</taxon>
    </lineage>
</organism>
<dbReference type="PROSITE" id="PS00629">
    <property type="entry name" value="IMP_1"/>
    <property type="match status" value="1"/>
</dbReference>
<reference evidence="11" key="1">
    <citation type="submission" date="2022-11" db="EMBL/GenBank/DDBJ databases">
        <title>Dyadobacter pollutisoli sp. nov., isolated from plastic dumped soil.</title>
        <authorList>
            <person name="Kim J.M."/>
            <person name="Kim K.R."/>
            <person name="Lee J.K."/>
            <person name="Hao L."/>
            <person name="Jeon C.O."/>
        </authorList>
    </citation>
    <scope>NUCLEOTIDE SEQUENCE</scope>
    <source>
        <strain evidence="11">U1</strain>
    </source>
</reference>
<dbReference type="GO" id="GO:0005886">
    <property type="term" value="C:plasma membrane"/>
    <property type="evidence" value="ECO:0007669"/>
    <property type="project" value="UniProtKB-SubCell"/>
</dbReference>
<gene>
    <name evidence="9 11" type="primary">cysQ</name>
    <name evidence="11" type="ORF">ON006_15645</name>
</gene>
<proteinExistence type="inferred from homology"/>
<feature type="binding site" evidence="10">
    <location>
        <position position="91"/>
    </location>
    <ligand>
        <name>Mg(2+)</name>
        <dbReference type="ChEBI" id="CHEBI:18420"/>
        <label>1</label>
        <note>catalytic</note>
    </ligand>
</feature>
<keyword evidence="5 9" id="KW-0479">Metal-binding</keyword>
<keyword evidence="3 9" id="KW-1003">Cell membrane</keyword>
<keyword evidence="6 9" id="KW-0378">Hydrolase</keyword>
<dbReference type="AlphaFoldDB" id="A0A9E8NG92"/>
<dbReference type="EMBL" id="CP112998">
    <property type="protein sequence ID" value="WAC15368.1"/>
    <property type="molecule type" value="Genomic_DNA"/>
</dbReference>
<dbReference type="RefSeq" id="WP_244822987.1">
    <property type="nucleotide sequence ID" value="NZ_CP112998.1"/>
</dbReference>
<dbReference type="GO" id="GO:0000287">
    <property type="term" value="F:magnesium ion binding"/>
    <property type="evidence" value="ECO:0007669"/>
    <property type="project" value="UniProtKB-UniRule"/>
</dbReference>
<feature type="binding site" evidence="9">
    <location>
        <position position="68"/>
    </location>
    <ligand>
        <name>Mg(2+)</name>
        <dbReference type="ChEBI" id="CHEBI:18420"/>
        <label>1</label>
    </ligand>
</feature>
<dbReference type="SUPFAM" id="SSF56655">
    <property type="entry name" value="Carbohydrate phosphatase"/>
    <property type="match status" value="1"/>
</dbReference>
<dbReference type="GO" id="GO:0046854">
    <property type="term" value="P:phosphatidylinositol phosphate biosynthetic process"/>
    <property type="evidence" value="ECO:0007669"/>
    <property type="project" value="InterPro"/>
</dbReference>
<evidence type="ECO:0000313" key="11">
    <source>
        <dbReference type="EMBL" id="WAC15368.1"/>
    </source>
</evidence>
<evidence type="ECO:0000256" key="1">
    <source>
        <dbReference type="ARBA" id="ARBA00001625"/>
    </source>
</evidence>
<accession>A0A9E8NG92</accession>
<keyword evidence="8 9" id="KW-0472">Membrane</keyword>